<keyword evidence="3" id="KW-1185">Reference proteome</keyword>
<evidence type="ECO:0000256" key="1">
    <source>
        <dbReference type="SAM" id="MobiDB-lite"/>
    </source>
</evidence>
<dbReference type="AlphaFoldDB" id="A0AA35LF88"/>
<organism evidence="2 3">
    <name type="scientific">Podarcis lilfordi</name>
    <name type="common">Lilford's wall lizard</name>
    <dbReference type="NCBI Taxonomy" id="74358"/>
    <lineage>
        <taxon>Eukaryota</taxon>
        <taxon>Metazoa</taxon>
        <taxon>Chordata</taxon>
        <taxon>Craniata</taxon>
        <taxon>Vertebrata</taxon>
        <taxon>Euteleostomi</taxon>
        <taxon>Lepidosauria</taxon>
        <taxon>Squamata</taxon>
        <taxon>Bifurcata</taxon>
        <taxon>Unidentata</taxon>
        <taxon>Episquamata</taxon>
        <taxon>Laterata</taxon>
        <taxon>Lacertibaenia</taxon>
        <taxon>Lacertidae</taxon>
        <taxon>Podarcis</taxon>
    </lineage>
</organism>
<proteinExistence type="predicted"/>
<dbReference type="EMBL" id="OX395141">
    <property type="protein sequence ID" value="CAI5794866.1"/>
    <property type="molecule type" value="Genomic_DNA"/>
</dbReference>
<evidence type="ECO:0000313" key="2">
    <source>
        <dbReference type="EMBL" id="CAI5794866.1"/>
    </source>
</evidence>
<evidence type="ECO:0000313" key="3">
    <source>
        <dbReference type="Proteomes" id="UP001178461"/>
    </source>
</evidence>
<accession>A0AA35LF88</accession>
<protein>
    <submittedName>
        <fullName evidence="2">Uncharacterized protein</fullName>
    </submittedName>
</protein>
<sequence length="98" mass="10819">MEENLISAGLPANRKQGKVSYVFGNQGDGSGERKHDAPQRCQPHSCTCGDMGSLSDKRKDQSPILPFISKAEPACFSAVLVRADRRDTFRLAKLLRTR</sequence>
<gene>
    <name evidence="2" type="ORF">PODLI_1B031091</name>
</gene>
<reference evidence="2" key="1">
    <citation type="submission" date="2022-12" db="EMBL/GenBank/DDBJ databases">
        <authorList>
            <person name="Alioto T."/>
            <person name="Alioto T."/>
            <person name="Gomez Garrido J."/>
        </authorList>
    </citation>
    <scope>NUCLEOTIDE SEQUENCE</scope>
</reference>
<name>A0AA35LF88_9SAUR</name>
<feature type="region of interest" description="Disordered" evidence="1">
    <location>
        <begin position="20"/>
        <end position="40"/>
    </location>
</feature>
<dbReference type="Proteomes" id="UP001178461">
    <property type="component" value="Chromosome 15"/>
</dbReference>